<sequence length="122" mass="13288">MAKIKALWTDTSLGCLFCDMTSISSVTVHILHIDVATCRISVIPLSSKEAKLSTSHCSFSVIPSIRVVTNSSPLSVLLYLQATVAMRGAIYKPNPRIVESAWVGVIAKNCFVTRKCTKRCSI</sequence>
<reference evidence="1" key="1">
    <citation type="journal article" date="2023" name="G3 (Bethesda)">
        <title>Whole genome assembly and annotation of the endangered Caribbean coral Acropora cervicornis.</title>
        <authorList>
            <person name="Selwyn J.D."/>
            <person name="Vollmer S.V."/>
        </authorList>
    </citation>
    <scope>NUCLEOTIDE SEQUENCE</scope>
    <source>
        <strain evidence="1">K2</strain>
    </source>
</reference>
<organism evidence="1 2">
    <name type="scientific">Acropora cervicornis</name>
    <name type="common">Staghorn coral</name>
    <dbReference type="NCBI Taxonomy" id="6130"/>
    <lineage>
        <taxon>Eukaryota</taxon>
        <taxon>Metazoa</taxon>
        <taxon>Cnidaria</taxon>
        <taxon>Anthozoa</taxon>
        <taxon>Hexacorallia</taxon>
        <taxon>Scleractinia</taxon>
        <taxon>Astrocoeniina</taxon>
        <taxon>Acroporidae</taxon>
        <taxon>Acropora</taxon>
    </lineage>
</organism>
<evidence type="ECO:0000313" key="1">
    <source>
        <dbReference type="EMBL" id="KAK2557017.1"/>
    </source>
</evidence>
<dbReference type="EMBL" id="JARQWQ010000052">
    <property type="protein sequence ID" value="KAK2557017.1"/>
    <property type="molecule type" value="Genomic_DNA"/>
</dbReference>
<evidence type="ECO:0000313" key="2">
    <source>
        <dbReference type="Proteomes" id="UP001249851"/>
    </source>
</evidence>
<reference evidence="1" key="2">
    <citation type="journal article" date="2023" name="Science">
        <title>Genomic signatures of disease resistance in endangered staghorn corals.</title>
        <authorList>
            <person name="Vollmer S.V."/>
            <person name="Selwyn J.D."/>
            <person name="Despard B.A."/>
            <person name="Roesel C.L."/>
        </authorList>
    </citation>
    <scope>NUCLEOTIDE SEQUENCE</scope>
    <source>
        <strain evidence="1">K2</strain>
    </source>
</reference>
<gene>
    <name evidence="1" type="ORF">P5673_020864</name>
</gene>
<dbReference type="Proteomes" id="UP001249851">
    <property type="component" value="Unassembled WGS sequence"/>
</dbReference>
<protein>
    <submittedName>
        <fullName evidence="1">Uncharacterized protein</fullName>
    </submittedName>
</protein>
<dbReference type="AlphaFoldDB" id="A0AAD9Q978"/>
<accession>A0AAD9Q978</accession>
<keyword evidence="2" id="KW-1185">Reference proteome</keyword>
<name>A0AAD9Q978_ACRCE</name>
<comment type="caution">
    <text evidence="1">The sequence shown here is derived from an EMBL/GenBank/DDBJ whole genome shotgun (WGS) entry which is preliminary data.</text>
</comment>
<proteinExistence type="predicted"/>